<keyword evidence="1" id="KW-0808">Transferase</keyword>
<reference evidence="2" key="1">
    <citation type="journal article" date="2016" name="Nature">
        <title>The genome of the seagrass Zostera marina reveals angiosperm adaptation to the sea.</title>
        <authorList>
            <person name="Olsen J.L."/>
            <person name="Rouze P."/>
            <person name="Verhelst B."/>
            <person name="Lin Y.-C."/>
            <person name="Bayer T."/>
            <person name="Collen J."/>
            <person name="Dattolo E."/>
            <person name="De Paoli E."/>
            <person name="Dittami S."/>
            <person name="Maumus F."/>
            <person name="Michel G."/>
            <person name="Kersting A."/>
            <person name="Lauritano C."/>
            <person name="Lohaus R."/>
            <person name="Toepel M."/>
            <person name="Tonon T."/>
            <person name="Vanneste K."/>
            <person name="Amirebrahimi M."/>
            <person name="Brakel J."/>
            <person name="Bostroem C."/>
            <person name="Chovatia M."/>
            <person name="Grimwood J."/>
            <person name="Jenkins J.W."/>
            <person name="Jueterbock A."/>
            <person name="Mraz A."/>
            <person name="Stam W.T."/>
            <person name="Tice H."/>
            <person name="Bornberg-Bauer E."/>
            <person name="Green P.J."/>
            <person name="Pearson G.A."/>
            <person name="Procaccini G."/>
            <person name="Duarte C.M."/>
            <person name="Schmutz J."/>
            <person name="Reusch T.B.H."/>
            <person name="Van de Peer Y."/>
        </authorList>
    </citation>
    <scope>NUCLEOTIDE SEQUENCE [LARGE SCALE GENOMIC DNA]</scope>
    <source>
        <strain evidence="2">cv. Finnish</strain>
    </source>
</reference>
<dbReference type="SUPFAM" id="SSF53335">
    <property type="entry name" value="S-adenosyl-L-methionine-dependent methyltransferases"/>
    <property type="match status" value="1"/>
</dbReference>
<protein>
    <submittedName>
        <fullName evidence="1">S-adenosyl-L-methionine-dependent methyltransferases superfamilyprotein</fullName>
    </submittedName>
</protein>
<dbReference type="OMA" id="KHNRRIW"/>
<dbReference type="EMBL" id="LFYR01000932">
    <property type="protein sequence ID" value="KMZ67026.1"/>
    <property type="molecule type" value="Genomic_DNA"/>
</dbReference>
<gene>
    <name evidence="1" type="ORF">ZOSMA_27G00730</name>
</gene>
<dbReference type="PANTHER" id="PTHR45085:SF3">
    <property type="entry name" value="S-ADENOSYL-L-METHIONINE-DEPENDENT METHYLTRANSFERASES SUPERFAMILY PROTEIN"/>
    <property type="match status" value="1"/>
</dbReference>
<dbReference type="AlphaFoldDB" id="A0A0K9PDI0"/>
<dbReference type="Proteomes" id="UP000036987">
    <property type="component" value="Unassembled WGS sequence"/>
</dbReference>
<name>A0A0K9PDI0_ZOSMR</name>
<dbReference type="GO" id="GO:0032259">
    <property type="term" value="P:methylation"/>
    <property type="evidence" value="ECO:0007669"/>
    <property type="project" value="UniProtKB-KW"/>
</dbReference>
<evidence type="ECO:0000313" key="1">
    <source>
        <dbReference type="EMBL" id="KMZ67026.1"/>
    </source>
</evidence>
<evidence type="ECO:0000313" key="2">
    <source>
        <dbReference type="Proteomes" id="UP000036987"/>
    </source>
</evidence>
<dbReference type="OrthoDB" id="682522at2759"/>
<dbReference type="PANTHER" id="PTHR45085">
    <property type="entry name" value="F21J9.14"/>
    <property type="match status" value="1"/>
</dbReference>
<organism evidence="1 2">
    <name type="scientific">Zostera marina</name>
    <name type="common">Eelgrass</name>
    <dbReference type="NCBI Taxonomy" id="29655"/>
    <lineage>
        <taxon>Eukaryota</taxon>
        <taxon>Viridiplantae</taxon>
        <taxon>Streptophyta</taxon>
        <taxon>Embryophyta</taxon>
        <taxon>Tracheophyta</taxon>
        <taxon>Spermatophyta</taxon>
        <taxon>Magnoliopsida</taxon>
        <taxon>Liliopsida</taxon>
        <taxon>Zosteraceae</taxon>
        <taxon>Zostera</taxon>
    </lineage>
</organism>
<dbReference type="GO" id="GO:0008168">
    <property type="term" value="F:methyltransferase activity"/>
    <property type="evidence" value="ECO:0007669"/>
    <property type="project" value="UniProtKB-KW"/>
</dbReference>
<keyword evidence="1" id="KW-0489">Methyltransferase</keyword>
<keyword evidence="2" id="KW-1185">Reference proteome</keyword>
<accession>A0A0K9PDI0</accession>
<dbReference type="InterPro" id="IPR029063">
    <property type="entry name" value="SAM-dependent_MTases_sf"/>
</dbReference>
<comment type="caution">
    <text evidence="1">The sequence shown here is derived from an EMBL/GenBank/DDBJ whole genome shotgun (WGS) entry which is preliminary data.</text>
</comment>
<sequence>MAKDARRRLMIKISLLSATVATVFLFIIFQTPSKTAATNPSIIFHASFPTSSCQLASARRHVPPLTRSRKFRSTRYFRHRVASVTSLLKSLNLATHLSRLTSTLCVSAGAGHGVQAFLDLGVKEVTGVDLVDFPPLVTRSDPHNLPFSNEFFDLGFTDELDRALFPGRYAAEMERTVRNGGVCVAIVRECEDEMEVDEVKGLFGRSEMVDLRNITLDGHVQMSLFILKKIK</sequence>
<proteinExistence type="predicted"/>